<proteinExistence type="predicted"/>
<evidence type="ECO:0000313" key="1">
    <source>
        <dbReference type="EMBL" id="MTD93026.1"/>
    </source>
</evidence>
<dbReference type="RefSeq" id="WP_154737604.1">
    <property type="nucleotide sequence ID" value="NZ_WMBQ01000001.1"/>
</dbReference>
<protein>
    <submittedName>
        <fullName evidence="1">DUF1877 family protein</fullName>
    </submittedName>
</protein>
<accession>A0A6I3KFT2</accession>
<comment type="caution">
    <text evidence="1">The sequence shown here is derived from an EMBL/GenBank/DDBJ whole genome shotgun (WGS) entry which is preliminary data.</text>
</comment>
<gene>
    <name evidence="1" type="ORF">GIW81_01615</name>
</gene>
<name>A0A6I3KFT2_9HYPH</name>
<dbReference type="EMBL" id="WMBQ01000001">
    <property type="protein sequence ID" value="MTD93026.1"/>
    <property type="molecule type" value="Genomic_DNA"/>
</dbReference>
<dbReference type="Pfam" id="PF08974">
    <property type="entry name" value="DUF1877"/>
    <property type="match status" value="1"/>
</dbReference>
<reference evidence="1 2" key="1">
    <citation type="submission" date="2019-11" db="EMBL/GenBank/DDBJ databases">
        <title>Identification of a novel strain.</title>
        <authorList>
            <person name="Xu Q."/>
            <person name="Wang G."/>
        </authorList>
    </citation>
    <scope>NUCLEOTIDE SEQUENCE [LARGE SCALE GENOMIC DNA]</scope>
    <source>
        <strain evidence="2">xq</strain>
    </source>
</reference>
<dbReference type="InterPro" id="IPR035944">
    <property type="entry name" value="YfbM-like_sf"/>
</dbReference>
<dbReference type="InterPro" id="IPR015068">
    <property type="entry name" value="DUF1877"/>
</dbReference>
<evidence type="ECO:0000313" key="2">
    <source>
        <dbReference type="Proteomes" id="UP000440694"/>
    </source>
</evidence>
<keyword evidence="2" id="KW-1185">Reference proteome</keyword>
<dbReference type="SUPFAM" id="SSF111069">
    <property type="entry name" value="Hypothetical protein yfbM"/>
    <property type="match status" value="1"/>
</dbReference>
<dbReference type="Proteomes" id="UP000440694">
    <property type="component" value="Unassembled WGS sequence"/>
</dbReference>
<dbReference type="Gene3D" id="3.40.1760.10">
    <property type="entry name" value="YfbM-like super family"/>
    <property type="match status" value="1"/>
</dbReference>
<sequence>MVARGVHFALTAEDERRLLACPAGQRPDFIRNDIEEFYFAHAGEWLCETDKAWDAIHRSFGASELHYEYRSPLHGVILGGEPLYFRRDYIISLKKSGCVGEIAGALGAVGEQEFRARYFGIDPMKYDCPLSEEDFEYSWSWLQRLIPFYLRSAEAGRSVVFTTDQ</sequence>
<organism evidence="1 2">
    <name type="scientific">Hyphomicrobium album</name>
    <dbReference type="NCBI Taxonomy" id="2665159"/>
    <lineage>
        <taxon>Bacteria</taxon>
        <taxon>Pseudomonadati</taxon>
        <taxon>Pseudomonadota</taxon>
        <taxon>Alphaproteobacteria</taxon>
        <taxon>Hyphomicrobiales</taxon>
        <taxon>Hyphomicrobiaceae</taxon>
        <taxon>Hyphomicrobium</taxon>
    </lineage>
</organism>
<dbReference type="AlphaFoldDB" id="A0A6I3KFT2"/>